<feature type="compositionally biased region" description="Gly residues" evidence="1">
    <location>
        <begin position="94"/>
        <end position="107"/>
    </location>
</feature>
<dbReference type="Proteomes" id="UP001320876">
    <property type="component" value="Unassembled WGS sequence"/>
</dbReference>
<feature type="region of interest" description="Disordered" evidence="1">
    <location>
        <begin position="82"/>
        <end position="107"/>
    </location>
</feature>
<evidence type="ECO:0000313" key="3">
    <source>
        <dbReference type="Proteomes" id="UP001320876"/>
    </source>
</evidence>
<name>A0ABT3GSM9_9BACT</name>
<sequence length="107" mass="10374">MRAGEVQVEAAADLEAKPDAGGEAHAFIFTFALAGVAVAAGSGAERGPGSGIIAGADPDSHANEDGKPDGYVAAEAQRCPGATKPTRIAIGTRAEGGSGDAGRIGGE</sequence>
<gene>
    <name evidence="2" type="ORF">OKA05_28575</name>
</gene>
<protein>
    <submittedName>
        <fullName evidence="2">Uncharacterized protein</fullName>
    </submittedName>
</protein>
<reference evidence="2 3" key="1">
    <citation type="submission" date="2022-10" db="EMBL/GenBank/DDBJ databases">
        <title>Luteolibacter arcticus strain CCTCC AB 2014275, whole genome shotgun sequencing project.</title>
        <authorList>
            <person name="Zhao G."/>
            <person name="Shen L."/>
        </authorList>
    </citation>
    <scope>NUCLEOTIDE SEQUENCE [LARGE SCALE GENOMIC DNA]</scope>
    <source>
        <strain evidence="2 3">CCTCC AB 2014275</strain>
    </source>
</reference>
<comment type="caution">
    <text evidence="2">The sequence shown here is derived from an EMBL/GenBank/DDBJ whole genome shotgun (WGS) entry which is preliminary data.</text>
</comment>
<evidence type="ECO:0000313" key="2">
    <source>
        <dbReference type="EMBL" id="MCW1926541.1"/>
    </source>
</evidence>
<evidence type="ECO:0000256" key="1">
    <source>
        <dbReference type="SAM" id="MobiDB-lite"/>
    </source>
</evidence>
<feature type="compositionally biased region" description="Basic and acidic residues" evidence="1">
    <location>
        <begin position="58"/>
        <end position="68"/>
    </location>
</feature>
<dbReference type="RefSeq" id="WP_264490649.1">
    <property type="nucleotide sequence ID" value="NZ_JAPDDT010000029.1"/>
</dbReference>
<feature type="region of interest" description="Disordered" evidence="1">
    <location>
        <begin position="46"/>
        <end position="70"/>
    </location>
</feature>
<keyword evidence="3" id="KW-1185">Reference proteome</keyword>
<accession>A0ABT3GSM9</accession>
<organism evidence="2 3">
    <name type="scientific">Luteolibacter arcticus</name>
    <dbReference type="NCBI Taxonomy" id="1581411"/>
    <lineage>
        <taxon>Bacteria</taxon>
        <taxon>Pseudomonadati</taxon>
        <taxon>Verrucomicrobiota</taxon>
        <taxon>Verrucomicrobiia</taxon>
        <taxon>Verrucomicrobiales</taxon>
        <taxon>Verrucomicrobiaceae</taxon>
        <taxon>Luteolibacter</taxon>
    </lineage>
</organism>
<dbReference type="EMBL" id="JAPDDT010000029">
    <property type="protein sequence ID" value="MCW1926541.1"/>
    <property type="molecule type" value="Genomic_DNA"/>
</dbReference>
<proteinExistence type="predicted"/>